<dbReference type="Proteomes" id="UP000771736">
    <property type="component" value="Unassembled WGS sequence"/>
</dbReference>
<dbReference type="Gene3D" id="3.40.630.30">
    <property type="match status" value="1"/>
</dbReference>
<protein>
    <submittedName>
        <fullName evidence="1">N-acetyltransferase</fullName>
    </submittedName>
</protein>
<evidence type="ECO:0000313" key="1">
    <source>
        <dbReference type="EMBL" id="MBF1384187.1"/>
    </source>
</evidence>
<proteinExistence type="predicted"/>
<dbReference type="SUPFAM" id="SSF55729">
    <property type="entry name" value="Acyl-CoA N-acyltransferases (Nat)"/>
    <property type="match status" value="1"/>
</dbReference>
<dbReference type="EMBL" id="JABZSJ010000019">
    <property type="protein sequence ID" value="MBF1384187.1"/>
    <property type="molecule type" value="Genomic_DNA"/>
</dbReference>
<dbReference type="AlphaFoldDB" id="A0A930HM61"/>
<organism evidence="1 2">
    <name type="scientific">Prevotella aurantiaca</name>
    <dbReference type="NCBI Taxonomy" id="596085"/>
    <lineage>
        <taxon>Bacteria</taxon>
        <taxon>Pseudomonadati</taxon>
        <taxon>Bacteroidota</taxon>
        <taxon>Bacteroidia</taxon>
        <taxon>Bacteroidales</taxon>
        <taxon>Prevotellaceae</taxon>
        <taxon>Prevotella</taxon>
    </lineage>
</organism>
<name>A0A930HM61_9BACT</name>
<reference evidence="1" key="1">
    <citation type="submission" date="2020-04" db="EMBL/GenBank/DDBJ databases">
        <title>Deep metagenomics examines the oral microbiome during advanced dental caries in children, revealing novel taxa and co-occurrences with host molecules.</title>
        <authorList>
            <person name="Baker J.L."/>
            <person name="Morton J.T."/>
            <person name="Dinis M."/>
            <person name="Alvarez R."/>
            <person name="Tran N.C."/>
            <person name="Knight R."/>
            <person name="Edlund A."/>
        </authorList>
    </citation>
    <scope>NUCLEOTIDE SEQUENCE</scope>
    <source>
        <strain evidence="1">JCVI_44_bin.5</strain>
    </source>
</reference>
<gene>
    <name evidence="1" type="ORF">HXN26_04935</name>
</gene>
<accession>A0A930HM61</accession>
<dbReference type="InterPro" id="IPR016181">
    <property type="entry name" value="Acyl_CoA_acyltransferase"/>
</dbReference>
<comment type="caution">
    <text evidence="1">The sequence shown here is derived from an EMBL/GenBank/DDBJ whole genome shotgun (WGS) entry which is preliminary data.</text>
</comment>
<sequence>MKTIRKATLADLPVTLSIIQYGREKMIASGNLNQWGNTHPSNEQIKTDIVDGNSYLILSEDTSPIATFAFIQGIDSTYLKIEGEGWLNNKPYGTIHRIASVPNVHGILSTAIEYCFKKVKDLRIDTHKENVIMRNGLKKLGFTYCGIIYLENGDPRLAFQKTIDDK</sequence>
<evidence type="ECO:0000313" key="2">
    <source>
        <dbReference type="Proteomes" id="UP000771736"/>
    </source>
</evidence>
<dbReference type="RefSeq" id="WP_025000277.1">
    <property type="nucleotide sequence ID" value="NZ_CAUOTG010000048.1"/>
</dbReference>